<dbReference type="InterPro" id="IPR027417">
    <property type="entry name" value="P-loop_NTPase"/>
</dbReference>
<dbReference type="Gene3D" id="3.40.1360.10">
    <property type="match status" value="1"/>
</dbReference>
<accession>D6PIE6</accession>
<dbReference type="GO" id="GO:0003697">
    <property type="term" value="F:single-stranded DNA binding"/>
    <property type="evidence" value="ECO:0007669"/>
    <property type="project" value="InterPro"/>
</dbReference>
<dbReference type="CDD" id="cd19483">
    <property type="entry name" value="RecA-like_Gp4D_helicase"/>
    <property type="match status" value="1"/>
</dbReference>
<dbReference type="GeneID" id="54998897"/>
<proteinExistence type="predicted"/>
<reference evidence="3 4" key="1">
    <citation type="journal article" date="2010" name="ISME J.">
        <title>Metagenome of the Mediterranean deep chlorophyll maximum studied by direct and fosmid library 454 pyrosequencing.</title>
        <authorList>
            <person name="Ghai R."/>
            <person name="Martin-Cuadrado A.B."/>
            <person name="Molto A.G."/>
            <person name="Heredia I.G."/>
            <person name="Cabrera R."/>
            <person name="Martin J."/>
            <person name="Verdu M."/>
            <person name="Deschamps P."/>
            <person name="Moreira D."/>
            <person name="Lopez-Garcia P."/>
            <person name="Mira A."/>
            <person name="Rodriguez-Valera F."/>
        </authorList>
    </citation>
    <scope>NUCLEOTIDE SEQUENCE [LARGE SCALE GENOMIC DNA]</scope>
</reference>
<dbReference type="InterPro" id="IPR034154">
    <property type="entry name" value="TOPRIM_DnaG/twinkle"/>
</dbReference>
<dbReference type="EMBL" id="GU943073">
    <property type="protein sequence ID" value="ADD95497.1"/>
    <property type="molecule type" value="Genomic_DNA"/>
</dbReference>
<keyword evidence="3" id="KW-0067">ATP-binding</keyword>
<dbReference type="CDD" id="cd01029">
    <property type="entry name" value="TOPRIM_primases"/>
    <property type="match status" value="1"/>
</dbReference>
<evidence type="ECO:0000313" key="4">
    <source>
        <dbReference type="Proteomes" id="UP000515342"/>
    </source>
</evidence>
<keyword evidence="3" id="KW-0347">Helicase</keyword>
<evidence type="ECO:0000259" key="2">
    <source>
        <dbReference type="PROSITE" id="PS51199"/>
    </source>
</evidence>
<dbReference type="InterPro" id="IPR027032">
    <property type="entry name" value="Twinkle-like"/>
</dbReference>
<dbReference type="GO" id="GO:0005524">
    <property type="term" value="F:ATP binding"/>
    <property type="evidence" value="ECO:0007669"/>
    <property type="project" value="InterPro"/>
</dbReference>
<dbReference type="KEGG" id="vg:54998897"/>
<dbReference type="PANTHER" id="PTHR12873:SF0">
    <property type="entry name" value="TWINKLE MTDNA HELICASE"/>
    <property type="match status" value="1"/>
</dbReference>
<sequence length="408" mass="45227">MQNYRHKTSKKEQKLVIVEGEMDAMSVWEAQPNWSVVSIPNGAAAAKKAIQNNYEWINYYDKVVLFFDNDEAGQKAAKDAAGVLPPGKVFIGFLEDYKDASEALQAGDSEAVRAVCNYDHLQYQPDGIVDAKTLLDLITTPSPPSDHDYPFQGLQGKLHGIRYGELVTITAGSGIGKSSFCRAIATDLLTKGERVGYLALEESMRHTSLGLMSNACGKPLHLGEQQRSDLTEIFDETIAKWNLHLFDGFGSYDPDHIYNRIEYMAAGLDTKVIFLDHLSILLSGLEGDERRMIDTTMTKLRSLVERTGIALFLVCHTTTPPNGQSHEEGGRVQLRSLRGSRSVGQLSDSVIALERDQQSGSERDSTTVRVLKNRYSGEVGEACQLNYDLNTCKFNESPIEKEFAVADF</sequence>
<keyword evidence="3" id="KW-0547">Nucleotide-binding</keyword>
<dbReference type="SMART" id="SM00493">
    <property type="entry name" value="TOPRIM"/>
    <property type="match status" value="1"/>
</dbReference>
<evidence type="ECO:0000313" key="3">
    <source>
        <dbReference type="EMBL" id="ADD95497.1"/>
    </source>
</evidence>
<feature type="domain" description="SF4 helicase" evidence="2">
    <location>
        <begin position="140"/>
        <end position="401"/>
    </location>
</feature>
<name>D6PIE6_9CAUD</name>
<dbReference type="SUPFAM" id="SSF56731">
    <property type="entry name" value="DNA primase core"/>
    <property type="match status" value="1"/>
</dbReference>
<dbReference type="InterPro" id="IPR007694">
    <property type="entry name" value="DNA_helicase_DnaB-like_C"/>
</dbReference>
<dbReference type="GO" id="GO:0006260">
    <property type="term" value="P:DNA replication"/>
    <property type="evidence" value="ECO:0007669"/>
    <property type="project" value="InterPro"/>
</dbReference>
<keyword evidence="3" id="KW-0378">Hydrolase</keyword>
<evidence type="ECO:0000259" key="1">
    <source>
        <dbReference type="PROSITE" id="PS50880"/>
    </source>
</evidence>
<dbReference type="Proteomes" id="UP000515342">
    <property type="component" value="Segment"/>
</dbReference>
<dbReference type="PANTHER" id="PTHR12873">
    <property type="entry name" value="T7-LIKE MITOCHONDRIAL DNA HELICASE"/>
    <property type="match status" value="1"/>
</dbReference>
<dbReference type="PROSITE" id="PS50880">
    <property type="entry name" value="TOPRIM"/>
    <property type="match status" value="1"/>
</dbReference>
<dbReference type="RefSeq" id="YP_009808003.1">
    <property type="nucleotide sequence ID" value="NC_048034.1"/>
</dbReference>
<dbReference type="InterPro" id="IPR006171">
    <property type="entry name" value="TOPRIM_dom"/>
</dbReference>
<dbReference type="Gene3D" id="3.40.50.300">
    <property type="entry name" value="P-loop containing nucleotide triphosphate hydrolases"/>
    <property type="match status" value="1"/>
</dbReference>
<dbReference type="GO" id="GO:0043139">
    <property type="term" value="F:5'-3' DNA helicase activity"/>
    <property type="evidence" value="ECO:0007669"/>
    <property type="project" value="InterPro"/>
</dbReference>
<dbReference type="Pfam" id="PF03796">
    <property type="entry name" value="DnaB_C"/>
    <property type="match status" value="1"/>
</dbReference>
<dbReference type="SUPFAM" id="SSF52540">
    <property type="entry name" value="P-loop containing nucleoside triphosphate hydrolases"/>
    <property type="match status" value="1"/>
</dbReference>
<dbReference type="PROSITE" id="PS51199">
    <property type="entry name" value="SF4_HELICASE"/>
    <property type="match status" value="1"/>
</dbReference>
<feature type="domain" description="Toprim" evidence="1">
    <location>
        <begin position="13"/>
        <end position="96"/>
    </location>
</feature>
<dbReference type="Pfam" id="PF13155">
    <property type="entry name" value="Toprim_2"/>
    <property type="match status" value="1"/>
</dbReference>
<organism evidence="3 4">
    <name type="scientific">uncultured phage MedDCM-OCT-S08-C41</name>
    <dbReference type="NCBI Taxonomy" id="743578"/>
    <lineage>
        <taxon>Viruses</taxon>
        <taxon>Duplodnaviria</taxon>
        <taxon>Heunggongvirae</taxon>
        <taxon>Uroviricota</taxon>
        <taxon>Caudoviricetes</taxon>
        <taxon>Autographivirales</taxon>
        <taxon>Powvirus</taxon>
        <taxon>Powvirus S08C41</taxon>
    </lineage>
</organism>
<keyword evidence="4" id="KW-1185">Reference proteome</keyword>
<protein>
    <submittedName>
        <fullName evidence="3">T7-like primase/helicase</fullName>
    </submittedName>
</protein>